<reference evidence="1 2" key="1">
    <citation type="submission" date="2020-08" db="EMBL/GenBank/DDBJ databases">
        <authorList>
            <person name="Koutsovoulos G."/>
            <person name="Danchin GJ E."/>
        </authorList>
    </citation>
    <scope>NUCLEOTIDE SEQUENCE [LARGE SCALE GENOMIC DNA]</scope>
</reference>
<protein>
    <submittedName>
        <fullName evidence="1">Uncharacterized protein</fullName>
    </submittedName>
</protein>
<dbReference type="EMBL" id="CAJEWN010000448">
    <property type="protein sequence ID" value="CAD2182920.1"/>
    <property type="molecule type" value="Genomic_DNA"/>
</dbReference>
<sequence>MSSTINYSTLADQLAENGQQMNNNNGDSKEAMRKLFQFNTLMMTQMLQQQNIITEQNQTIQKLMMLQRQRL</sequence>
<gene>
    <name evidence="1" type="ORF">MENT_LOCUS35169</name>
</gene>
<name>A0A6V7W7B5_MELEN</name>
<evidence type="ECO:0000313" key="1">
    <source>
        <dbReference type="EMBL" id="CAD2182920.1"/>
    </source>
</evidence>
<organism evidence="1 2">
    <name type="scientific">Meloidogyne enterolobii</name>
    <name type="common">Root-knot nematode worm</name>
    <name type="synonym">Meloidogyne mayaguensis</name>
    <dbReference type="NCBI Taxonomy" id="390850"/>
    <lineage>
        <taxon>Eukaryota</taxon>
        <taxon>Metazoa</taxon>
        <taxon>Ecdysozoa</taxon>
        <taxon>Nematoda</taxon>
        <taxon>Chromadorea</taxon>
        <taxon>Rhabditida</taxon>
        <taxon>Tylenchina</taxon>
        <taxon>Tylenchomorpha</taxon>
        <taxon>Tylenchoidea</taxon>
        <taxon>Meloidogynidae</taxon>
        <taxon>Meloidogyninae</taxon>
        <taxon>Meloidogyne</taxon>
    </lineage>
</organism>
<dbReference type="AlphaFoldDB" id="A0A6V7W7B5"/>
<proteinExistence type="predicted"/>
<evidence type="ECO:0000313" key="2">
    <source>
        <dbReference type="Proteomes" id="UP000580250"/>
    </source>
</evidence>
<accession>A0A6V7W7B5</accession>
<comment type="caution">
    <text evidence="1">The sequence shown here is derived from an EMBL/GenBank/DDBJ whole genome shotgun (WGS) entry which is preliminary data.</text>
</comment>
<dbReference type="Proteomes" id="UP000580250">
    <property type="component" value="Unassembled WGS sequence"/>
</dbReference>